<sequence>MKIAAHYMVSFRNTLSKSELQVLLVDSLHKQGVFGDEEKLVDYPESAEGSEDLALQVRKLELQVKERDEALREREEWEREKEKRRERERHELELKKLEMEQACRLKEIELKARERCVTGCF</sequence>
<accession>A0ABR3M7Y8</accession>
<evidence type="ECO:0000313" key="3">
    <source>
        <dbReference type="Proteomes" id="UP001558613"/>
    </source>
</evidence>
<evidence type="ECO:0000313" key="2">
    <source>
        <dbReference type="EMBL" id="KAL1261230.1"/>
    </source>
</evidence>
<name>A0ABR3M7Y8_9TELE</name>
<reference evidence="2 3" key="1">
    <citation type="submission" date="2023-09" db="EMBL/GenBank/DDBJ databases">
        <authorList>
            <person name="Wang M."/>
        </authorList>
    </citation>
    <scope>NUCLEOTIDE SEQUENCE [LARGE SCALE GENOMIC DNA]</scope>
    <source>
        <strain evidence="2">GT-2023</strain>
        <tissue evidence="2">Liver</tissue>
    </source>
</reference>
<evidence type="ECO:0000256" key="1">
    <source>
        <dbReference type="SAM" id="Coils"/>
    </source>
</evidence>
<feature type="coiled-coil region" evidence="1">
    <location>
        <begin position="60"/>
        <end position="100"/>
    </location>
</feature>
<dbReference type="EMBL" id="JAYMGO010000015">
    <property type="protein sequence ID" value="KAL1261230.1"/>
    <property type="molecule type" value="Genomic_DNA"/>
</dbReference>
<comment type="caution">
    <text evidence="2">The sequence shown here is derived from an EMBL/GenBank/DDBJ whole genome shotgun (WGS) entry which is preliminary data.</text>
</comment>
<keyword evidence="3" id="KW-1185">Reference proteome</keyword>
<dbReference type="Proteomes" id="UP001558613">
    <property type="component" value="Unassembled WGS sequence"/>
</dbReference>
<gene>
    <name evidence="2" type="ORF">QQF64_009057</name>
</gene>
<organism evidence="2 3">
    <name type="scientific">Cirrhinus molitorella</name>
    <name type="common">mud carp</name>
    <dbReference type="NCBI Taxonomy" id="172907"/>
    <lineage>
        <taxon>Eukaryota</taxon>
        <taxon>Metazoa</taxon>
        <taxon>Chordata</taxon>
        <taxon>Craniata</taxon>
        <taxon>Vertebrata</taxon>
        <taxon>Euteleostomi</taxon>
        <taxon>Actinopterygii</taxon>
        <taxon>Neopterygii</taxon>
        <taxon>Teleostei</taxon>
        <taxon>Ostariophysi</taxon>
        <taxon>Cypriniformes</taxon>
        <taxon>Cyprinidae</taxon>
        <taxon>Labeoninae</taxon>
        <taxon>Labeonini</taxon>
        <taxon>Cirrhinus</taxon>
    </lineage>
</organism>
<proteinExistence type="predicted"/>
<protein>
    <submittedName>
        <fullName evidence="2">Uncharacterized protein</fullName>
    </submittedName>
</protein>
<keyword evidence="1" id="KW-0175">Coiled coil</keyword>